<feature type="region of interest" description="Disordered" evidence="1">
    <location>
        <begin position="286"/>
        <end position="312"/>
    </location>
</feature>
<feature type="compositionally biased region" description="Basic residues" evidence="1">
    <location>
        <begin position="300"/>
        <end position="312"/>
    </location>
</feature>
<evidence type="ECO:0000313" key="3">
    <source>
        <dbReference type="EMBL" id="MBG6140621.1"/>
    </source>
</evidence>
<evidence type="ECO:0000313" key="4">
    <source>
        <dbReference type="Proteomes" id="UP000622552"/>
    </source>
</evidence>
<dbReference type="RefSeq" id="WP_197007149.1">
    <property type="nucleotide sequence ID" value="NZ_BONS01000005.1"/>
</dbReference>
<evidence type="ECO:0000259" key="2">
    <source>
        <dbReference type="PROSITE" id="PS50943"/>
    </source>
</evidence>
<feature type="compositionally biased region" description="Basic and acidic residues" evidence="1">
    <location>
        <begin position="286"/>
        <end position="296"/>
    </location>
</feature>
<dbReference type="InterPro" id="IPR001387">
    <property type="entry name" value="Cro/C1-type_HTH"/>
</dbReference>
<dbReference type="SUPFAM" id="SSF47413">
    <property type="entry name" value="lambda repressor-like DNA-binding domains"/>
    <property type="match status" value="1"/>
</dbReference>
<dbReference type="GO" id="GO:0003677">
    <property type="term" value="F:DNA binding"/>
    <property type="evidence" value="ECO:0007669"/>
    <property type="project" value="InterPro"/>
</dbReference>
<feature type="domain" description="HTH cro/C1-type" evidence="2">
    <location>
        <begin position="21"/>
        <end position="75"/>
    </location>
</feature>
<dbReference type="Proteomes" id="UP000622552">
    <property type="component" value="Unassembled WGS sequence"/>
</dbReference>
<evidence type="ECO:0000256" key="1">
    <source>
        <dbReference type="SAM" id="MobiDB-lite"/>
    </source>
</evidence>
<sequence>MAKRDKTKDIPLRAQWLGAALYELRDTACLTLSDVSDYLGKNAGTISRFESGEYPIQSPDLLKLLDLYRVTDRKQRGNLLHHCEEIGVRGWWDGYATYYDRTFIDLVWLEQRAEAIRQFSLLNIPGLLQTRGHMETLFRNGPHRDDEELNQRAIELRTSRQLVFEKPNPPRLDVILHESVLHHRVGSTDIVREQLNHLADLPPHFRVRLRVLPLADWEPSKAGAVGPFSFFELVAPYPDVAQVETLSGNLYVESPESEKFDAVYDQIWRVCLDEAASRDLIRETAEGLTDDGDRSGHPGKPARRPAVAKKHA</sequence>
<keyword evidence="4" id="KW-1185">Reference proteome</keyword>
<protein>
    <submittedName>
        <fullName evidence="3">Transcriptional regulator with XRE-family HTH domain</fullName>
    </submittedName>
</protein>
<dbReference type="AlphaFoldDB" id="A0A8J7GLT8"/>
<dbReference type="Pfam" id="PF19054">
    <property type="entry name" value="DUF5753"/>
    <property type="match status" value="1"/>
</dbReference>
<dbReference type="EMBL" id="JADOUF010000001">
    <property type="protein sequence ID" value="MBG6140621.1"/>
    <property type="molecule type" value="Genomic_DNA"/>
</dbReference>
<reference evidence="3" key="1">
    <citation type="submission" date="2020-11" db="EMBL/GenBank/DDBJ databases">
        <title>Sequencing the genomes of 1000 actinobacteria strains.</title>
        <authorList>
            <person name="Klenk H.-P."/>
        </authorList>
    </citation>
    <scope>NUCLEOTIDE SEQUENCE</scope>
    <source>
        <strain evidence="3">DSM 45356</strain>
    </source>
</reference>
<gene>
    <name evidence="3" type="ORF">IW245_006815</name>
</gene>
<comment type="caution">
    <text evidence="3">The sequence shown here is derived from an EMBL/GenBank/DDBJ whole genome shotgun (WGS) entry which is preliminary data.</text>
</comment>
<organism evidence="3 4">
    <name type="scientific">Longispora fulva</name>
    <dbReference type="NCBI Taxonomy" id="619741"/>
    <lineage>
        <taxon>Bacteria</taxon>
        <taxon>Bacillati</taxon>
        <taxon>Actinomycetota</taxon>
        <taxon>Actinomycetes</taxon>
        <taxon>Micromonosporales</taxon>
        <taxon>Micromonosporaceae</taxon>
        <taxon>Longispora</taxon>
    </lineage>
</organism>
<dbReference type="InterPro" id="IPR010982">
    <property type="entry name" value="Lambda_DNA-bd_dom_sf"/>
</dbReference>
<proteinExistence type="predicted"/>
<name>A0A8J7GLT8_9ACTN</name>
<dbReference type="Pfam" id="PF13560">
    <property type="entry name" value="HTH_31"/>
    <property type="match status" value="1"/>
</dbReference>
<dbReference type="CDD" id="cd00093">
    <property type="entry name" value="HTH_XRE"/>
    <property type="match status" value="1"/>
</dbReference>
<dbReference type="SMART" id="SM00530">
    <property type="entry name" value="HTH_XRE"/>
    <property type="match status" value="1"/>
</dbReference>
<dbReference type="Gene3D" id="1.10.260.40">
    <property type="entry name" value="lambda repressor-like DNA-binding domains"/>
    <property type="match status" value="1"/>
</dbReference>
<accession>A0A8J7GLT8</accession>
<dbReference type="PROSITE" id="PS50943">
    <property type="entry name" value="HTH_CROC1"/>
    <property type="match status" value="1"/>
</dbReference>
<dbReference type="InterPro" id="IPR043917">
    <property type="entry name" value="DUF5753"/>
</dbReference>